<reference evidence="1" key="1">
    <citation type="journal article" date="2023" name="Mol. Biol. Evol.">
        <title>Third-Generation Sequencing Reveals the Adaptive Role of the Epigenome in Three Deep-Sea Polychaetes.</title>
        <authorList>
            <person name="Perez M."/>
            <person name="Aroh O."/>
            <person name="Sun Y."/>
            <person name="Lan Y."/>
            <person name="Juniper S.K."/>
            <person name="Young C.R."/>
            <person name="Angers B."/>
            <person name="Qian P.Y."/>
        </authorList>
    </citation>
    <scope>NUCLEOTIDE SEQUENCE</scope>
    <source>
        <strain evidence="1">P08H-3</strain>
    </source>
</reference>
<accession>A0AAD9MV42</accession>
<dbReference type="InterPro" id="IPR052208">
    <property type="entry name" value="DmX-like/RAVE_component"/>
</dbReference>
<keyword evidence="2" id="KW-1185">Reference proteome</keyword>
<dbReference type="Proteomes" id="UP001208570">
    <property type="component" value="Unassembled WGS sequence"/>
</dbReference>
<organism evidence="1 2">
    <name type="scientific">Paralvinella palmiformis</name>
    <dbReference type="NCBI Taxonomy" id="53620"/>
    <lineage>
        <taxon>Eukaryota</taxon>
        <taxon>Metazoa</taxon>
        <taxon>Spiralia</taxon>
        <taxon>Lophotrochozoa</taxon>
        <taxon>Annelida</taxon>
        <taxon>Polychaeta</taxon>
        <taxon>Sedentaria</taxon>
        <taxon>Canalipalpata</taxon>
        <taxon>Terebellida</taxon>
        <taxon>Terebelliformia</taxon>
        <taxon>Alvinellidae</taxon>
        <taxon>Paralvinella</taxon>
    </lineage>
</organism>
<proteinExistence type="predicted"/>
<dbReference type="GO" id="GO:0043291">
    <property type="term" value="C:RAVE complex"/>
    <property type="evidence" value="ECO:0007669"/>
    <property type="project" value="TreeGrafter"/>
</dbReference>
<gene>
    <name evidence="1" type="ORF">LSH36_578g01049</name>
</gene>
<dbReference type="PANTHER" id="PTHR13950">
    <property type="entry name" value="RABCONNECTIN-RELATED"/>
    <property type="match status" value="1"/>
</dbReference>
<name>A0AAD9MV42_9ANNE</name>
<dbReference type="EMBL" id="JAODUP010000578">
    <property type="protein sequence ID" value="KAK2146932.1"/>
    <property type="molecule type" value="Genomic_DNA"/>
</dbReference>
<sequence>MNRHQVLTGAANSGDHCYAVGSVEGVSFTAYVAGCDIVILTGDFQRIQIIPGAVHGYVQVSCIDCCTDTGKVSRNTSLKNQYYVMLSLKWP</sequence>
<evidence type="ECO:0000313" key="2">
    <source>
        <dbReference type="Proteomes" id="UP001208570"/>
    </source>
</evidence>
<comment type="caution">
    <text evidence="1">The sequence shown here is derived from an EMBL/GenBank/DDBJ whole genome shotgun (WGS) entry which is preliminary data.</text>
</comment>
<dbReference type="PANTHER" id="PTHR13950:SF9">
    <property type="entry name" value="RABCONNECTIN-3A"/>
    <property type="match status" value="1"/>
</dbReference>
<dbReference type="GO" id="GO:0007035">
    <property type="term" value="P:vacuolar acidification"/>
    <property type="evidence" value="ECO:0007669"/>
    <property type="project" value="TreeGrafter"/>
</dbReference>
<protein>
    <submittedName>
        <fullName evidence="1">Uncharacterized protein</fullName>
    </submittedName>
</protein>
<evidence type="ECO:0000313" key="1">
    <source>
        <dbReference type="EMBL" id="KAK2146932.1"/>
    </source>
</evidence>
<dbReference type="AlphaFoldDB" id="A0AAD9MV42"/>